<accession>A0A915KLR7</accession>
<dbReference type="Proteomes" id="UP000887565">
    <property type="component" value="Unplaced"/>
</dbReference>
<dbReference type="WBParaSite" id="nRc.2.0.1.t39378-RA">
    <property type="protein sequence ID" value="nRc.2.0.1.t39378-RA"/>
    <property type="gene ID" value="nRc.2.0.1.g39378"/>
</dbReference>
<reference evidence="3" key="1">
    <citation type="submission" date="2022-11" db="UniProtKB">
        <authorList>
            <consortium name="WormBaseParasite"/>
        </authorList>
    </citation>
    <scope>IDENTIFICATION</scope>
</reference>
<dbReference type="AlphaFoldDB" id="A0A915KLR7"/>
<name>A0A915KLR7_ROMCU</name>
<keyword evidence="2" id="KW-1185">Reference proteome</keyword>
<evidence type="ECO:0000313" key="2">
    <source>
        <dbReference type="Proteomes" id="UP000887565"/>
    </source>
</evidence>
<sequence>MDTEMNTVTSDQTLTNFPEESTTNHATAMYVTQQEPVMEVAPLAPTVDPRMYIATPGILPDPQMTATVAAARYIPSVRFSQQIISDNQWNALAPILKLHNFPPLPPSMLFPEHQWQDYPPALQDQMWQLLLPIPTTAPAAPQPV</sequence>
<evidence type="ECO:0000256" key="1">
    <source>
        <dbReference type="SAM" id="MobiDB-lite"/>
    </source>
</evidence>
<protein>
    <submittedName>
        <fullName evidence="3">Uncharacterized protein</fullName>
    </submittedName>
</protein>
<proteinExistence type="predicted"/>
<feature type="region of interest" description="Disordered" evidence="1">
    <location>
        <begin position="1"/>
        <end position="22"/>
    </location>
</feature>
<evidence type="ECO:0000313" key="3">
    <source>
        <dbReference type="WBParaSite" id="nRc.2.0.1.t39378-RA"/>
    </source>
</evidence>
<organism evidence="2 3">
    <name type="scientific">Romanomermis culicivorax</name>
    <name type="common">Nematode worm</name>
    <dbReference type="NCBI Taxonomy" id="13658"/>
    <lineage>
        <taxon>Eukaryota</taxon>
        <taxon>Metazoa</taxon>
        <taxon>Ecdysozoa</taxon>
        <taxon>Nematoda</taxon>
        <taxon>Enoplea</taxon>
        <taxon>Dorylaimia</taxon>
        <taxon>Mermithida</taxon>
        <taxon>Mermithoidea</taxon>
        <taxon>Mermithidae</taxon>
        <taxon>Romanomermis</taxon>
    </lineage>
</organism>